<evidence type="ECO:0000256" key="3">
    <source>
        <dbReference type="ARBA" id="ARBA00022448"/>
    </source>
</evidence>
<evidence type="ECO:0000256" key="11">
    <source>
        <dbReference type="SAM" id="SignalP"/>
    </source>
</evidence>
<dbReference type="InterPro" id="IPR023614">
    <property type="entry name" value="Porin_dom_sf"/>
</dbReference>
<dbReference type="GO" id="GO:0006811">
    <property type="term" value="P:monoatomic ion transport"/>
    <property type="evidence" value="ECO:0007669"/>
    <property type="project" value="UniProtKB-KW"/>
</dbReference>
<evidence type="ECO:0000256" key="1">
    <source>
        <dbReference type="ARBA" id="ARBA00004571"/>
    </source>
</evidence>
<dbReference type="GO" id="GO:0046930">
    <property type="term" value="C:pore complex"/>
    <property type="evidence" value="ECO:0007669"/>
    <property type="project" value="UniProtKB-KW"/>
</dbReference>
<keyword evidence="6 11" id="KW-0732">Signal</keyword>
<name>A0A1M7YXP0_9VIBR</name>
<dbReference type="GO" id="GO:0009279">
    <property type="term" value="C:cell outer membrane"/>
    <property type="evidence" value="ECO:0007669"/>
    <property type="project" value="UniProtKB-SubCell"/>
</dbReference>
<dbReference type="OrthoDB" id="5858071at2"/>
<comment type="subunit">
    <text evidence="2">Homotrimer.</text>
</comment>
<evidence type="ECO:0000313" key="13">
    <source>
        <dbReference type="EMBL" id="SHO57388.1"/>
    </source>
</evidence>
<keyword evidence="3" id="KW-0813">Transport</keyword>
<feature type="domain" description="Porin" evidence="12">
    <location>
        <begin position="7"/>
        <end position="314"/>
    </location>
</feature>
<dbReference type="EMBL" id="FRFG01000037">
    <property type="protein sequence ID" value="SHO57388.1"/>
    <property type="molecule type" value="Genomic_DNA"/>
</dbReference>
<protein>
    <submittedName>
        <fullName evidence="13">Outer membrane porin protein OmpD</fullName>
    </submittedName>
</protein>
<dbReference type="PANTHER" id="PTHR34501">
    <property type="entry name" value="PROTEIN YDDL-RELATED"/>
    <property type="match status" value="1"/>
</dbReference>
<dbReference type="GO" id="GO:0015288">
    <property type="term" value="F:porin activity"/>
    <property type="evidence" value="ECO:0007669"/>
    <property type="project" value="UniProtKB-KW"/>
</dbReference>
<accession>A0A1M7YXP0</accession>
<dbReference type="AlphaFoldDB" id="A0A1M7YXP0"/>
<feature type="signal peptide" evidence="11">
    <location>
        <begin position="1"/>
        <end position="19"/>
    </location>
</feature>
<feature type="chain" id="PRO_5012478242" evidence="11">
    <location>
        <begin position="20"/>
        <end position="335"/>
    </location>
</feature>
<evidence type="ECO:0000256" key="7">
    <source>
        <dbReference type="ARBA" id="ARBA00023065"/>
    </source>
</evidence>
<sequence>MKKTLLALAVLTAAGTVNAAEIYSSDATAVKLKGEIDAYLANYDIDQTGEADADINAWGKIQIDAETALNDDYKVAGSFEIESGSGYTETKNEAKFDDMYLALKADKWGVAIGETGDFADSDDAIEKTDITNEGNLLGTSGHPVESSGHGFAYKVTPTDGLTFVADVNTQKADNVDNIYGLSLDYSKDIFSVGASYIGGEIAEDTDFSQAGLSASVDVSGLFLAATYSNFEGVNSFGFFSSTPYYSGDAFEVAASYTADKLRLYTVYGLIALDEATKGGADADGDVYSWTLGVDYAVASNLTIFAEYTTGETSDDFSGGANLDADATVLGAYYTF</sequence>
<dbReference type="InterPro" id="IPR050298">
    <property type="entry name" value="Gram-neg_bact_OMP"/>
</dbReference>
<proteinExistence type="predicted"/>
<evidence type="ECO:0000313" key="14">
    <source>
        <dbReference type="Proteomes" id="UP000184600"/>
    </source>
</evidence>
<keyword evidence="7" id="KW-0406">Ion transport</keyword>
<evidence type="ECO:0000256" key="4">
    <source>
        <dbReference type="ARBA" id="ARBA00022452"/>
    </source>
</evidence>
<evidence type="ECO:0000256" key="8">
    <source>
        <dbReference type="ARBA" id="ARBA00023114"/>
    </source>
</evidence>
<evidence type="ECO:0000259" key="12">
    <source>
        <dbReference type="Pfam" id="PF13609"/>
    </source>
</evidence>
<dbReference type="STRING" id="1117707.VQ7734_03157"/>
<keyword evidence="14" id="KW-1185">Reference proteome</keyword>
<dbReference type="InterPro" id="IPR033900">
    <property type="entry name" value="Gram_neg_porin_domain"/>
</dbReference>
<dbReference type="PANTHER" id="PTHR34501:SF9">
    <property type="entry name" value="MAJOR OUTER MEMBRANE PROTEIN P.IA"/>
    <property type="match status" value="1"/>
</dbReference>
<dbReference type="Proteomes" id="UP000184600">
    <property type="component" value="Unassembled WGS sequence"/>
</dbReference>
<keyword evidence="8" id="KW-0626">Porin</keyword>
<evidence type="ECO:0000256" key="10">
    <source>
        <dbReference type="ARBA" id="ARBA00023237"/>
    </source>
</evidence>
<comment type="subcellular location">
    <subcellularLocation>
        <location evidence="1">Cell outer membrane</location>
        <topology evidence="1">Multi-pass membrane protein</topology>
    </subcellularLocation>
</comment>
<evidence type="ECO:0000256" key="2">
    <source>
        <dbReference type="ARBA" id="ARBA00011233"/>
    </source>
</evidence>
<keyword evidence="10" id="KW-0998">Cell outer membrane</keyword>
<dbReference type="Pfam" id="PF13609">
    <property type="entry name" value="Porin_4"/>
    <property type="match status" value="1"/>
</dbReference>
<evidence type="ECO:0000256" key="6">
    <source>
        <dbReference type="ARBA" id="ARBA00022729"/>
    </source>
</evidence>
<reference evidence="14" key="1">
    <citation type="submission" date="2016-12" db="EMBL/GenBank/DDBJ databases">
        <authorList>
            <person name="Rodrigo-Torres L."/>
            <person name="Arahal R.D."/>
            <person name="Lucena T."/>
        </authorList>
    </citation>
    <scope>NUCLEOTIDE SEQUENCE [LARGE SCALE GENOMIC DNA]</scope>
</reference>
<organism evidence="13 14">
    <name type="scientific">Vibrio quintilis</name>
    <dbReference type="NCBI Taxonomy" id="1117707"/>
    <lineage>
        <taxon>Bacteria</taxon>
        <taxon>Pseudomonadati</taxon>
        <taxon>Pseudomonadota</taxon>
        <taxon>Gammaproteobacteria</taxon>
        <taxon>Vibrionales</taxon>
        <taxon>Vibrionaceae</taxon>
        <taxon>Vibrio</taxon>
    </lineage>
</organism>
<keyword evidence="5" id="KW-0812">Transmembrane</keyword>
<dbReference type="SUPFAM" id="SSF56935">
    <property type="entry name" value="Porins"/>
    <property type="match status" value="1"/>
</dbReference>
<keyword evidence="4" id="KW-1134">Transmembrane beta strand</keyword>
<gene>
    <name evidence="13" type="primary">ompD</name>
    <name evidence="13" type="ORF">VQ7734_03157</name>
</gene>
<dbReference type="Gene3D" id="2.40.160.10">
    <property type="entry name" value="Porin"/>
    <property type="match status" value="1"/>
</dbReference>
<evidence type="ECO:0000256" key="9">
    <source>
        <dbReference type="ARBA" id="ARBA00023136"/>
    </source>
</evidence>
<evidence type="ECO:0000256" key="5">
    <source>
        <dbReference type="ARBA" id="ARBA00022692"/>
    </source>
</evidence>
<keyword evidence="9" id="KW-0472">Membrane</keyword>